<dbReference type="Pfam" id="PF01302">
    <property type="entry name" value="CAP_GLY"/>
    <property type="match status" value="1"/>
</dbReference>
<evidence type="ECO:0000259" key="15">
    <source>
        <dbReference type="PROSITE" id="PS50245"/>
    </source>
</evidence>
<organism evidence="16 17">
    <name type="scientific">Zalerion maritima</name>
    <dbReference type="NCBI Taxonomy" id="339359"/>
    <lineage>
        <taxon>Eukaryota</taxon>
        <taxon>Fungi</taxon>
        <taxon>Dikarya</taxon>
        <taxon>Ascomycota</taxon>
        <taxon>Pezizomycotina</taxon>
        <taxon>Sordariomycetes</taxon>
        <taxon>Lulworthiomycetidae</taxon>
        <taxon>Lulworthiales</taxon>
        <taxon>Lulworthiaceae</taxon>
        <taxon>Zalerion</taxon>
    </lineage>
</organism>
<dbReference type="GO" id="GO:0005816">
    <property type="term" value="C:spindle pole body"/>
    <property type="evidence" value="ECO:0007669"/>
    <property type="project" value="TreeGrafter"/>
</dbReference>
<keyword evidence="8" id="KW-0498">Mitosis</keyword>
<evidence type="ECO:0000256" key="11">
    <source>
        <dbReference type="ARBA" id="ARBA00023212"/>
    </source>
</evidence>
<dbReference type="GO" id="GO:0051301">
    <property type="term" value="P:cell division"/>
    <property type="evidence" value="ECO:0007669"/>
    <property type="project" value="UniProtKB-KW"/>
</dbReference>
<dbReference type="GO" id="GO:0005814">
    <property type="term" value="C:centriole"/>
    <property type="evidence" value="ECO:0007669"/>
    <property type="project" value="UniProtKB-SubCell"/>
</dbReference>
<proteinExistence type="inferred from homology"/>
<feature type="domain" description="CAP-Gly" evidence="15">
    <location>
        <begin position="28"/>
        <end position="70"/>
    </location>
</feature>
<feature type="region of interest" description="Disordered" evidence="14">
    <location>
        <begin position="83"/>
        <end position="330"/>
    </location>
</feature>
<keyword evidence="6" id="KW-0132">Cell division</keyword>
<evidence type="ECO:0000256" key="6">
    <source>
        <dbReference type="ARBA" id="ARBA00022618"/>
    </source>
</evidence>
<dbReference type="GO" id="GO:0000132">
    <property type="term" value="P:establishment of mitotic spindle orientation"/>
    <property type="evidence" value="ECO:0007669"/>
    <property type="project" value="TreeGrafter"/>
</dbReference>
<evidence type="ECO:0000256" key="3">
    <source>
        <dbReference type="ARBA" id="ARBA00004544"/>
    </source>
</evidence>
<accession>A0AAD5RUC9</accession>
<dbReference type="PROSITE" id="PS50245">
    <property type="entry name" value="CAP_GLY_2"/>
    <property type="match status" value="1"/>
</dbReference>
<evidence type="ECO:0000256" key="1">
    <source>
        <dbReference type="ARBA" id="ARBA00004114"/>
    </source>
</evidence>
<evidence type="ECO:0000256" key="12">
    <source>
        <dbReference type="ARBA" id="ARBA00023306"/>
    </source>
</evidence>
<evidence type="ECO:0000256" key="2">
    <source>
        <dbReference type="ARBA" id="ARBA00004186"/>
    </source>
</evidence>
<dbReference type="GO" id="GO:0005819">
    <property type="term" value="C:spindle"/>
    <property type="evidence" value="ECO:0007669"/>
    <property type="project" value="UniProtKB-SubCell"/>
</dbReference>
<keyword evidence="10 13" id="KW-0175">Coiled coil</keyword>
<evidence type="ECO:0000256" key="10">
    <source>
        <dbReference type="ARBA" id="ARBA00023054"/>
    </source>
</evidence>
<reference evidence="16" key="1">
    <citation type="submission" date="2022-07" db="EMBL/GenBank/DDBJ databases">
        <title>Draft genome sequence of Zalerion maritima ATCC 34329, a (micro)plastics degrading marine fungus.</title>
        <authorList>
            <person name="Paco A."/>
            <person name="Goncalves M.F.M."/>
            <person name="Rocha-Santos T.A.P."/>
            <person name="Alves A."/>
        </authorList>
    </citation>
    <scope>NUCLEOTIDE SEQUENCE</scope>
    <source>
        <strain evidence="16">ATCC 34329</strain>
    </source>
</reference>
<dbReference type="InterPro" id="IPR000938">
    <property type="entry name" value="CAP-Gly_domain"/>
</dbReference>
<keyword evidence="5" id="KW-0963">Cytoplasm</keyword>
<dbReference type="GO" id="GO:0000743">
    <property type="term" value="P:nuclear migration involved in conjugation with cellular fusion"/>
    <property type="evidence" value="ECO:0007669"/>
    <property type="project" value="TreeGrafter"/>
</dbReference>
<feature type="compositionally biased region" description="Low complexity" evidence="14">
    <location>
        <begin position="250"/>
        <end position="267"/>
    </location>
</feature>
<evidence type="ECO:0000313" key="17">
    <source>
        <dbReference type="Proteomes" id="UP001201980"/>
    </source>
</evidence>
<dbReference type="Proteomes" id="UP001201980">
    <property type="component" value="Unassembled WGS sequence"/>
</dbReference>
<feature type="compositionally biased region" description="Low complexity" evidence="14">
    <location>
        <begin position="84"/>
        <end position="95"/>
    </location>
</feature>
<comment type="caution">
    <text evidence="16">The sequence shown here is derived from an EMBL/GenBank/DDBJ whole genome shotgun (WGS) entry which is preliminary data.</text>
</comment>
<feature type="coiled-coil region" evidence="13">
    <location>
        <begin position="330"/>
        <end position="524"/>
    </location>
</feature>
<dbReference type="InterPro" id="IPR022157">
    <property type="entry name" value="Dynactin"/>
</dbReference>
<dbReference type="Gene3D" id="2.30.30.190">
    <property type="entry name" value="CAP Gly-rich-like domain"/>
    <property type="match status" value="1"/>
</dbReference>
<dbReference type="PANTHER" id="PTHR18916">
    <property type="entry name" value="DYNACTIN 1-RELATED MICROTUBULE-BINDING"/>
    <property type="match status" value="1"/>
</dbReference>
<dbReference type="PANTHER" id="PTHR18916:SF6">
    <property type="entry name" value="DYNACTIN SUBUNIT 1"/>
    <property type="match status" value="1"/>
</dbReference>
<comment type="similarity">
    <text evidence="4">Belongs to the dynactin 150 kDa subunit family.</text>
</comment>
<feature type="coiled-coil region" evidence="13">
    <location>
        <begin position="1179"/>
        <end position="1213"/>
    </location>
</feature>
<feature type="coiled-coil region" evidence="13">
    <location>
        <begin position="556"/>
        <end position="607"/>
    </location>
</feature>
<evidence type="ECO:0000256" key="7">
    <source>
        <dbReference type="ARBA" id="ARBA00022701"/>
    </source>
</evidence>
<dbReference type="PROSITE" id="PS00845">
    <property type="entry name" value="CAP_GLY_1"/>
    <property type="match status" value="1"/>
</dbReference>
<dbReference type="SUPFAM" id="SSF74924">
    <property type="entry name" value="Cap-Gly domain"/>
    <property type="match status" value="1"/>
</dbReference>
<dbReference type="EMBL" id="JAKWBI020000068">
    <property type="protein sequence ID" value="KAJ2903888.1"/>
    <property type="molecule type" value="Genomic_DNA"/>
</dbReference>
<sequence>MAGPSVAPAVGHPVLLANGHRGVIRFAGQTKFAEGFWYGVELDEPVGKNNGTVQGESYFTCGNNMGMFVRRTHIDVVLQPSPAPAAVTKPTKTATGSAAVKRGRPSSIGGTLAVGTRASQPKVGDSAANRRLSLNASSPSPIPRVGRTSTSHIARQSPTKSPVKGPSPFPPTSASSSRNTTPSNTTRGGIGKRPSIGATTRTSMGPPAKPTGRTNSTTSATSSRTASGPQRTMSGRLSLAGRAGTRPDSAARTASGSSQASRSAAAAKTNDDMAPPQTTSSGPGPEILSPQPTSPHKARASALERLTASSSSTVPSRAPSANVSRGGAANAATAREIETLKAKIKVLEGKIFEARGQGAELEHIKSERNKFETIIQKLQEKMKPQSQELAELRKQNEEAREKFEAIEQEIHDLQEQMELAIVDREMAEEEAQIAKEELEARKSRIEELEIEVEILTEENQELSAGASPEEKSAAGFIQLQKYNERLKEALLRLRDQSLQAEEDLKDHIKTLQEEVEENAGLKDQHEVTLKKLAQSESAVEDMKQQLDAAGDVEDMIEELGAQNAEKDKNIEDLRGTVAELEDLKDISEELEANYRENEKELQEEIDIRTGHIMELKRREQQQEELIGDYEYTISRYRELVMTLQTDLEDMRASNAMTETESEQLNLSARAMMDLNMKLQISAAKAQVKTIDLELRRLDAEEATKHLEILKLFLPDTYNEDRNSVLSYLRFKRLAFKANLLHNFIKERVTSQPHPGHEDDIFNGCDALDKLTWVAAMSQRFVNAIGNSSLEQFIKYDAVLYDLEPIERALNGWIDGLRRGDLKEKQCSEDLQRTIAVLADLADKHLSQDLPSFADDVHMRTLCMQSHLESAATSFQTLRTMAMRLIPTSEEDDLSLHFSRKTESTVSMTRSAKVVVGKAVRDLDELRARNLSLLPETLDAFESCESVTAELAFIARQCGLDMHALLHEEGRQEPYTYLEVQSTLHRTSLSLFSVQDSDMFSSYTSRLRTLTSQLADMAALCSDLGHTTEFDTSTEEPWHLRSRELEANKTTPPDMEEEMRKLRDKHAEAHRVLAIRDEELSTARLKIETIEARMRDANAKVGKMASLEAEVEEKKGDVGKLREELEKADRELKALEGDRDAWREKVKDGVVAAGLAEGEGVVGEDGVLVVGGKGAKGELAVATKREMDGLRDRVEELSAAVRFLREDNRRARGEEQGGMDWLAEPLLPSTTSKDKEDVKNRRREMVKQEGRECLAELVKMVEVGQIFDLEEMMSKDKDLLAWRPRRESPRWHATCLREGLESWKEWAGEVRRKGEMVVSGAAGGRVATTYSSERSNSEEARTRRKNVARLHIRLPDGEGNTIKGVGLGRKGKRAVKIRQPRAWEGLMGRRIVM</sequence>
<name>A0AAD5RUC9_9PEZI</name>
<keyword evidence="12" id="KW-0131">Cell cycle</keyword>
<protein>
    <recommendedName>
        <fullName evidence="15">CAP-Gly domain-containing protein</fullName>
    </recommendedName>
</protein>
<dbReference type="InterPro" id="IPR036859">
    <property type="entry name" value="CAP-Gly_dom_sf"/>
</dbReference>
<evidence type="ECO:0000256" key="13">
    <source>
        <dbReference type="SAM" id="Coils"/>
    </source>
</evidence>
<evidence type="ECO:0000256" key="8">
    <source>
        <dbReference type="ARBA" id="ARBA00022776"/>
    </source>
</evidence>
<evidence type="ECO:0000256" key="4">
    <source>
        <dbReference type="ARBA" id="ARBA00011010"/>
    </source>
</evidence>
<dbReference type="SMART" id="SM01052">
    <property type="entry name" value="CAP_GLY"/>
    <property type="match status" value="1"/>
</dbReference>
<evidence type="ECO:0000256" key="9">
    <source>
        <dbReference type="ARBA" id="ARBA00023017"/>
    </source>
</evidence>
<evidence type="ECO:0000313" key="16">
    <source>
        <dbReference type="EMBL" id="KAJ2903888.1"/>
    </source>
</evidence>
<keyword evidence="17" id="KW-1185">Reference proteome</keyword>
<keyword evidence="11" id="KW-0206">Cytoskeleton</keyword>
<keyword evidence="7" id="KW-0493">Microtubule</keyword>
<keyword evidence="9" id="KW-0243">Dynein</keyword>
<dbReference type="GO" id="GO:0030286">
    <property type="term" value="C:dynein complex"/>
    <property type="evidence" value="ECO:0007669"/>
    <property type="project" value="UniProtKB-KW"/>
</dbReference>
<feature type="coiled-coil region" evidence="13">
    <location>
        <begin position="1079"/>
        <end position="1144"/>
    </location>
</feature>
<evidence type="ECO:0000256" key="5">
    <source>
        <dbReference type="ARBA" id="ARBA00022490"/>
    </source>
</evidence>
<comment type="subcellular location">
    <subcellularLocation>
        <location evidence="3">Cytoplasm</location>
        <location evidence="3">Cell cortex</location>
    </subcellularLocation>
    <subcellularLocation>
        <location evidence="1">Cytoplasm</location>
        <location evidence="1">Cytoskeleton</location>
        <location evidence="1">Microtubule organizing center</location>
        <location evidence="1">Centrosome</location>
        <location evidence="1">Centriole</location>
    </subcellularLocation>
    <subcellularLocation>
        <location evidence="2">Cytoplasm</location>
        <location evidence="2">Cytoskeleton</location>
        <location evidence="2">Spindle</location>
    </subcellularLocation>
</comment>
<feature type="compositionally biased region" description="Polar residues" evidence="14">
    <location>
        <begin position="147"/>
        <end position="160"/>
    </location>
</feature>
<gene>
    <name evidence="16" type="ORF">MKZ38_009174</name>
</gene>
<feature type="compositionally biased region" description="Low complexity" evidence="14">
    <location>
        <begin position="172"/>
        <end position="187"/>
    </location>
</feature>
<dbReference type="GO" id="GO:0051286">
    <property type="term" value="C:cell tip"/>
    <property type="evidence" value="ECO:0007669"/>
    <property type="project" value="TreeGrafter"/>
</dbReference>
<dbReference type="GO" id="GO:0005874">
    <property type="term" value="C:microtubule"/>
    <property type="evidence" value="ECO:0007669"/>
    <property type="project" value="UniProtKB-KW"/>
</dbReference>
<dbReference type="Pfam" id="PF12455">
    <property type="entry name" value="Dynactin"/>
    <property type="match status" value="1"/>
</dbReference>
<evidence type="ECO:0000256" key="14">
    <source>
        <dbReference type="SAM" id="MobiDB-lite"/>
    </source>
</evidence>
<feature type="compositionally biased region" description="Low complexity" evidence="14">
    <location>
        <begin position="211"/>
        <end position="228"/>
    </location>
</feature>
<feature type="compositionally biased region" description="Low complexity" evidence="14">
    <location>
        <begin position="307"/>
        <end position="321"/>
    </location>
</feature>